<dbReference type="PANTHER" id="PTHR48111">
    <property type="entry name" value="REGULATOR OF RPOS"/>
    <property type="match status" value="1"/>
</dbReference>
<dbReference type="CDD" id="cd17624">
    <property type="entry name" value="REC_OmpR_PmrA-like"/>
    <property type="match status" value="1"/>
</dbReference>
<evidence type="ECO:0000256" key="4">
    <source>
        <dbReference type="PROSITE-ProRule" id="PRU00169"/>
    </source>
</evidence>
<dbReference type="Pfam" id="PF00486">
    <property type="entry name" value="Trans_reg_C"/>
    <property type="match status" value="1"/>
</dbReference>
<keyword evidence="4" id="KW-0597">Phosphoprotein</keyword>
<keyword evidence="3" id="KW-0804">Transcription</keyword>
<feature type="domain" description="Response regulatory" evidence="6">
    <location>
        <begin position="2"/>
        <end position="116"/>
    </location>
</feature>
<dbReference type="Pfam" id="PF00072">
    <property type="entry name" value="Response_reg"/>
    <property type="match status" value="1"/>
</dbReference>
<evidence type="ECO:0000256" key="3">
    <source>
        <dbReference type="ARBA" id="ARBA00023163"/>
    </source>
</evidence>
<evidence type="ECO:0000256" key="2">
    <source>
        <dbReference type="ARBA" id="ARBA00023125"/>
    </source>
</evidence>
<keyword evidence="1" id="KW-0805">Transcription regulation</keyword>
<feature type="domain" description="OmpR/PhoB-type" evidence="7">
    <location>
        <begin position="124"/>
        <end position="220"/>
    </location>
</feature>
<accession>A0ABU5DGB6</accession>
<dbReference type="Gene3D" id="1.10.10.10">
    <property type="entry name" value="Winged helix-like DNA-binding domain superfamily/Winged helix DNA-binding domain"/>
    <property type="match status" value="1"/>
</dbReference>
<evidence type="ECO:0000313" key="9">
    <source>
        <dbReference type="Proteomes" id="UP001285263"/>
    </source>
</evidence>
<keyword evidence="2 5" id="KW-0238">DNA-binding</keyword>
<dbReference type="CDD" id="cd00383">
    <property type="entry name" value="trans_reg_C"/>
    <property type="match status" value="1"/>
</dbReference>
<dbReference type="Gene3D" id="6.10.250.690">
    <property type="match status" value="1"/>
</dbReference>
<feature type="modified residue" description="4-aspartylphosphate" evidence="4">
    <location>
        <position position="51"/>
    </location>
</feature>
<gene>
    <name evidence="8" type="ORF">SNE35_07345</name>
</gene>
<dbReference type="SUPFAM" id="SSF52172">
    <property type="entry name" value="CheY-like"/>
    <property type="match status" value="1"/>
</dbReference>
<dbReference type="SMART" id="SM00448">
    <property type="entry name" value="REC"/>
    <property type="match status" value="1"/>
</dbReference>
<dbReference type="InterPro" id="IPR039420">
    <property type="entry name" value="WalR-like"/>
</dbReference>
<protein>
    <submittedName>
        <fullName evidence="8">Response regulator</fullName>
    </submittedName>
</protein>
<evidence type="ECO:0000313" key="8">
    <source>
        <dbReference type="EMBL" id="MDY0744314.1"/>
    </source>
</evidence>
<proteinExistence type="predicted"/>
<reference evidence="8 9" key="1">
    <citation type="submission" date="2023-11" db="EMBL/GenBank/DDBJ databases">
        <title>Paucibacter sp. nov., isolated from fresh soil in Korea.</title>
        <authorList>
            <person name="Le N.T.T."/>
        </authorList>
    </citation>
    <scope>NUCLEOTIDE SEQUENCE [LARGE SCALE GENOMIC DNA]</scope>
    <source>
        <strain evidence="8 9">R3-3</strain>
    </source>
</reference>
<evidence type="ECO:0000259" key="6">
    <source>
        <dbReference type="PROSITE" id="PS50110"/>
    </source>
</evidence>
<sequence>MRILLVEDDPLLSAGLRDALGQAGYEMDHLAAAEPAPDALAHGMHDLAIVDLGLPGMDGLTLVRRLRAAGNKLPILVLTARDGLSDRVSGLNDGADDYMIKPFLLPELLARVQALIRRSQSVASSLLAVGPLKLDLSTHEAWLAGEPLPLTGREWDLLQALALAAPKVVAKRRLADSLSRWDKEVTDNAVEIYVSRLRAKLGDGGLVIRTVRGIGYRIDA</sequence>
<dbReference type="SMART" id="SM00862">
    <property type="entry name" value="Trans_reg_C"/>
    <property type="match status" value="1"/>
</dbReference>
<dbReference type="EMBL" id="JAXCLA010000002">
    <property type="protein sequence ID" value="MDY0744314.1"/>
    <property type="molecule type" value="Genomic_DNA"/>
</dbReference>
<keyword evidence="9" id="KW-1185">Reference proteome</keyword>
<organism evidence="8 9">
    <name type="scientific">Roseateles agri</name>
    <dbReference type="NCBI Taxonomy" id="3098619"/>
    <lineage>
        <taxon>Bacteria</taxon>
        <taxon>Pseudomonadati</taxon>
        <taxon>Pseudomonadota</taxon>
        <taxon>Betaproteobacteria</taxon>
        <taxon>Burkholderiales</taxon>
        <taxon>Sphaerotilaceae</taxon>
        <taxon>Roseateles</taxon>
    </lineage>
</organism>
<name>A0ABU5DGB6_9BURK</name>
<dbReference type="InterPro" id="IPR011006">
    <property type="entry name" value="CheY-like_superfamily"/>
</dbReference>
<evidence type="ECO:0000256" key="1">
    <source>
        <dbReference type="ARBA" id="ARBA00023015"/>
    </source>
</evidence>
<dbReference type="Gene3D" id="3.40.50.2300">
    <property type="match status" value="1"/>
</dbReference>
<dbReference type="Proteomes" id="UP001285263">
    <property type="component" value="Unassembled WGS sequence"/>
</dbReference>
<dbReference type="InterPro" id="IPR001789">
    <property type="entry name" value="Sig_transdc_resp-reg_receiver"/>
</dbReference>
<dbReference type="PROSITE" id="PS51755">
    <property type="entry name" value="OMPR_PHOB"/>
    <property type="match status" value="1"/>
</dbReference>
<comment type="caution">
    <text evidence="8">The sequence shown here is derived from an EMBL/GenBank/DDBJ whole genome shotgun (WGS) entry which is preliminary data.</text>
</comment>
<dbReference type="InterPro" id="IPR036388">
    <property type="entry name" value="WH-like_DNA-bd_sf"/>
</dbReference>
<dbReference type="RefSeq" id="WP_320422207.1">
    <property type="nucleotide sequence ID" value="NZ_JAXCLA010000002.1"/>
</dbReference>
<dbReference type="PANTHER" id="PTHR48111:SF67">
    <property type="entry name" value="TRANSCRIPTIONAL REGULATORY PROTEIN TCTD"/>
    <property type="match status" value="1"/>
</dbReference>
<feature type="DNA-binding region" description="OmpR/PhoB-type" evidence="5">
    <location>
        <begin position="124"/>
        <end position="220"/>
    </location>
</feature>
<evidence type="ECO:0000256" key="5">
    <source>
        <dbReference type="PROSITE-ProRule" id="PRU01091"/>
    </source>
</evidence>
<dbReference type="InterPro" id="IPR001867">
    <property type="entry name" value="OmpR/PhoB-type_DNA-bd"/>
</dbReference>
<evidence type="ECO:0000259" key="7">
    <source>
        <dbReference type="PROSITE" id="PS51755"/>
    </source>
</evidence>
<dbReference type="PROSITE" id="PS50110">
    <property type="entry name" value="RESPONSE_REGULATORY"/>
    <property type="match status" value="1"/>
</dbReference>